<keyword evidence="1" id="KW-0812">Transmembrane</keyword>
<evidence type="ECO:0000313" key="3">
    <source>
        <dbReference type="Proteomes" id="UP000076871"/>
    </source>
</evidence>
<organism evidence="2 3">
    <name type="scientific">Laetiporus sulphureus 93-53</name>
    <dbReference type="NCBI Taxonomy" id="1314785"/>
    <lineage>
        <taxon>Eukaryota</taxon>
        <taxon>Fungi</taxon>
        <taxon>Dikarya</taxon>
        <taxon>Basidiomycota</taxon>
        <taxon>Agaricomycotina</taxon>
        <taxon>Agaricomycetes</taxon>
        <taxon>Polyporales</taxon>
        <taxon>Laetiporus</taxon>
    </lineage>
</organism>
<keyword evidence="3" id="KW-1185">Reference proteome</keyword>
<sequence length="139" mass="15460">MRLAEGVSCKMYIHGREFALLASTLSTPPQLLSPVTLCNSYSPKWLVPGFLIQSHLLLYCVSTPFCLGFGLVFVNNKEYHGTQNVPRLSVLPANVERIQASHVQVGQDGFCCQTAAAWLCWARSWSLISIWPILASEMM</sequence>
<protein>
    <submittedName>
        <fullName evidence="2">Uncharacterized protein</fullName>
    </submittedName>
</protein>
<evidence type="ECO:0000256" key="1">
    <source>
        <dbReference type="SAM" id="Phobius"/>
    </source>
</evidence>
<gene>
    <name evidence="2" type="ORF">LAESUDRAFT_564783</name>
</gene>
<dbReference type="Proteomes" id="UP000076871">
    <property type="component" value="Unassembled WGS sequence"/>
</dbReference>
<dbReference type="AlphaFoldDB" id="A0A165FEW3"/>
<accession>A0A165FEW3</accession>
<dbReference type="GeneID" id="63820004"/>
<feature type="transmembrane region" description="Helical" evidence="1">
    <location>
        <begin position="50"/>
        <end position="74"/>
    </location>
</feature>
<dbReference type="RefSeq" id="XP_040766605.1">
    <property type="nucleotide sequence ID" value="XM_040902973.1"/>
</dbReference>
<dbReference type="InParanoid" id="A0A165FEW3"/>
<dbReference type="EMBL" id="KV427613">
    <property type="protein sequence ID" value="KZT08865.1"/>
    <property type="molecule type" value="Genomic_DNA"/>
</dbReference>
<reference evidence="2 3" key="1">
    <citation type="journal article" date="2016" name="Mol. Biol. Evol.">
        <title>Comparative Genomics of Early-Diverging Mushroom-Forming Fungi Provides Insights into the Origins of Lignocellulose Decay Capabilities.</title>
        <authorList>
            <person name="Nagy L.G."/>
            <person name="Riley R."/>
            <person name="Tritt A."/>
            <person name="Adam C."/>
            <person name="Daum C."/>
            <person name="Floudas D."/>
            <person name="Sun H."/>
            <person name="Yadav J.S."/>
            <person name="Pangilinan J."/>
            <person name="Larsson K.H."/>
            <person name="Matsuura K."/>
            <person name="Barry K."/>
            <person name="Labutti K."/>
            <person name="Kuo R."/>
            <person name="Ohm R.A."/>
            <person name="Bhattacharya S.S."/>
            <person name="Shirouzu T."/>
            <person name="Yoshinaga Y."/>
            <person name="Martin F.M."/>
            <person name="Grigoriev I.V."/>
            <person name="Hibbett D.S."/>
        </authorList>
    </citation>
    <scope>NUCLEOTIDE SEQUENCE [LARGE SCALE GENOMIC DNA]</scope>
    <source>
        <strain evidence="2 3">93-53</strain>
    </source>
</reference>
<keyword evidence="1" id="KW-0472">Membrane</keyword>
<evidence type="ECO:0000313" key="2">
    <source>
        <dbReference type="EMBL" id="KZT08865.1"/>
    </source>
</evidence>
<keyword evidence="1" id="KW-1133">Transmembrane helix</keyword>
<proteinExistence type="predicted"/>
<name>A0A165FEW3_9APHY</name>